<evidence type="ECO:0000256" key="1">
    <source>
        <dbReference type="SAM" id="MobiDB-lite"/>
    </source>
</evidence>
<feature type="compositionally biased region" description="Polar residues" evidence="1">
    <location>
        <begin position="115"/>
        <end position="139"/>
    </location>
</feature>
<dbReference type="OrthoDB" id="308328at2759"/>
<dbReference type="OMA" id="CNLAHIR"/>
<comment type="caution">
    <text evidence="3">The sequence shown here is derived from an EMBL/GenBank/DDBJ whole genome shotgun (WGS) entry which is preliminary data.</text>
</comment>
<dbReference type="EMBL" id="CAJJDP010000001">
    <property type="protein sequence ID" value="CAD8131797.1"/>
    <property type="molecule type" value="Genomic_DNA"/>
</dbReference>
<evidence type="ECO:0000259" key="2">
    <source>
        <dbReference type="Pfam" id="PF19016"/>
    </source>
</evidence>
<feature type="region of interest" description="Disordered" evidence="1">
    <location>
        <begin position="109"/>
        <end position="220"/>
    </location>
</feature>
<organism evidence="3 4">
    <name type="scientific">Paramecium octaurelia</name>
    <dbReference type="NCBI Taxonomy" id="43137"/>
    <lineage>
        <taxon>Eukaryota</taxon>
        <taxon>Sar</taxon>
        <taxon>Alveolata</taxon>
        <taxon>Ciliophora</taxon>
        <taxon>Intramacronucleata</taxon>
        <taxon>Oligohymenophorea</taxon>
        <taxon>Peniculida</taxon>
        <taxon>Parameciidae</taxon>
        <taxon>Paramecium</taxon>
    </lineage>
</organism>
<gene>
    <name evidence="3" type="ORF">POCTA_138.1.T0030109</name>
</gene>
<sequence>MKQFHQEKKYKRLSSFQYQYTQYSQSNQVLNCNLAHIRGSQIVKGDLQHLSNFLQILHELSKLYKDRALNSGISSQQDYLVNDLNSTPPQCLEYFYNSQDEKQTYLEEENDHFQKSSIQSNQFQINKNSKQRNNQSCEQQYKKRDDRKSSQMKNQQGSNQQRQKRPIRSNSLKKPTDQDPRIQKKMAYESRSQPKKQQAFTKDKEKYSENTKSSQDSQYSLDFETSNKDEVDYEFLNQYDERVIQQLDENDPIKIKYVLEKQKEDILKILQEKILHEENHQNFPASDDQIDSQIKNIKESLKNLKPKPSIDDVENINEQKNQYRNFLKDQLQNFQQIKQIQNVQKQENNSRVSTKTKQNDLLKNQFENVHLYMQHKLRDEKLNYLKKIHRIVFELEKRQIIDEKYDHRQARRQQNILTRNILDSVESSYDDQIVFLKQKIQKQRNDRLYEGISQKSILSKLEKELKQEKIRDRQNQKEVWKYEKEKFEQLMKDDGELEKRILQIYKRY</sequence>
<feature type="compositionally biased region" description="Polar residues" evidence="1">
    <location>
        <begin position="210"/>
        <end position="220"/>
    </location>
</feature>
<feature type="compositionally biased region" description="Basic and acidic residues" evidence="1">
    <location>
        <begin position="140"/>
        <end position="149"/>
    </location>
</feature>
<evidence type="ECO:0000313" key="4">
    <source>
        <dbReference type="Proteomes" id="UP000683925"/>
    </source>
</evidence>
<keyword evidence="4" id="KW-1185">Reference proteome</keyword>
<name>A0A8S1RWQ0_PAROT</name>
<dbReference type="AlphaFoldDB" id="A0A8S1RWQ0"/>
<feature type="compositionally biased region" description="Basic and acidic residues" evidence="1">
    <location>
        <begin position="174"/>
        <end position="188"/>
    </location>
</feature>
<reference evidence="3" key="1">
    <citation type="submission" date="2021-01" db="EMBL/GenBank/DDBJ databases">
        <authorList>
            <consortium name="Genoscope - CEA"/>
            <person name="William W."/>
        </authorList>
    </citation>
    <scope>NUCLEOTIDE SEQUENCE</scope>
</reference>
<accession>A0A8S1RWQ0</accession>
<feature type="compositionally biased region" description="Polar residues" evidence="1">
    <location>
        <begin position="151"/>
        <end position="161"/>
    </location>
</feature>
<dbReference type="Proteomes" id="UP000683925">
    <property type="component" value="Unassembled WGS sequence"/>
</dbReference>
<feature type="domain" description="DUF5745" evidence="2">
    <location>
        <begin position="26"/>
        <end position="60"/>
    </location>
</feature>
<dbReference type="Pfam" id="PF19016">
    <property type="entry name" value="DUF5745"/>
    <property type="match status" value="1"/>
</dbReference>
<protein>
    <recommendedName>
        <fullName evidence="2">DUF5745 domain-containing protein</fullName>
    </recommendedName>
</protein>
<dbReference type="InterPro" id="IPR044039">
    <property type="entry name" value="DUF5745"/>
</dbReference>
<proteinExistence type="predicted"/>
<evidence type="ECO:0000313" key="3">
    <source>
        <dbReference type="EMBL" id="CAD8131797.1"/>
    </source>
</evidence>